<protein>
    <submittedName>
        <fullName evidence="2">Uncharacterized protein</fullName>
    </submittedName>
</protein>
<organism evidence="2 3">
    <name type="scientific">Owenia fusiformis</name>
    <name type="common">Polychaete worm</name>
    <dbReference type="NCBI Taxonomy" id="6347"/>
    <lineage>
        <taxon>Eukaryota</taxon>
        <taxon>Metazoa</taxon>
        <taxon>Spiralia</taxon>
        <taxon>Lophotrochozoa</taxon>
        <taxon>Annelida</taxon>
        <taxon>Polychaeta</taxon>
        <taxon>Sedentaria</taxon>
        <taxon>Canalipalpata</taxon>
        <taxon>Sabellida</taxon>
        <taxon>Oweniida</taxon>
        <taxon>Oweniidae</taxon>
        <taxon>Owenia</taxon>
    </lineage>
</organism>
<dbReference type="EMBL" id="CAIIXF020000005">
    <property type="protein sequence ID" value="CAH1782770.1"/>
    <property type="molecule type" value="Genomic_DNA"/>
</dbReference>
<evidence type="ECO:0000313" key="2">
    <source>
        <dbReference type="EMBL" id="CAH1782770.1"/>
    </source>
</evidence>
<name>A0A8S4NRP6_OWEFU</name>
<gene>
    <name evidence="2" type="ORF">OFUS_LOCUS9181</name>
</gene>
<sequence length="102" mass="11978">DRIVNDTFMQFRSRHNPNWYLGFDKITGKPLHYRPNRNKTNSKKISKKFRKECTQFVAHDKSSEGVSQPTKGRATEAPKLHLGDIDDDYMMSYLNISTNEKR</sequence>
<accession>A0A8S4NRP6</accession>
<dbReference type="AlphaFoldDB" id="A0A8S4NRP6"/>
<evidence type="ECO:0000313" key="3">
    <source>
        <dbReference type="Proteomes" id="UP000749559"/>
    </source>
</evidence>
<reference evidence="2" key="1">
    <citation type="submission" date="2022-03" db="EMBL/GenBank/DDBJ databases">
        <authorList>
            <person name="Martin C."/>
        </authorList>
    </citation>
    <scope>NUCLEOTIDE SEQUENCE</scope>
</reference>
<dbReference type="Proteomes" id="UP000749559">
    <property type="component" value="Unassembled WGS sequence"/>
</dbReference>
<feature type="non-terminal residue" evidence="2">
    <location>
        <position position="1"/>
    </location>
</feature>
<feature type="region of interest" description="Disordered" evidence="1">
    <location>
        <begin position="58"/>
        <end position="79"/>
    </location>
</feature>
<comment type="caution">
    <text evidence="2">The sequence shown here is derived from an EMBL/GenBank/DDBJ whole genome shotgun (WGS) entry which is preliminary data.</text>
</comment>
<keyword evidence="3" id="KW-1185">Reference proteome</keyword>
<evidence type="ECO:0000256" key="1">
    <source>
        <dbReference type="SAM" id="MobiDB-lite"/>
    </source>
</evidence>
<proteinExistence type="predicted"/>